<dbReference type="EMBL" id="BLAL01000262">
    <property type="protein sequence ID" value="GES98087.1"/>
    <property type="molecule type" value="Genomic_DNA"/>
</dbReference>
<dbReference type="GO" id="GO:0043139">
    <property type="term" value="F:5'-3' DNA helicase activity"/>
    <property type="evidence" value="ECO:0007669"/>
    <property type="project" value="UniProtKB-EC"/>
</dbReference>
<dbReference type="InterPro" id="IPR010285">
    <property type="entry name" value="DNA_helicase_pif1-like_DEAD"/>
</dbReference>
<keyword evidence="1" id="KW-0234">DNA repair</keyword>
<evidence type="ECO:0000259" key="2">
    <source>
        <dbReference type="Pfam" id="PF05970"/>
    </source>
</evidence>
<dbReference type="SUPFAM" id="SSF52540">
    <property type="entry name" value="P-loop containing nucleoside triphosphate hydrolases"/>
    <property type="match status" value="2"/>
</dbReference>
<proteinExistence type="inferred from homology"/>
<comment type="catalytic activity">
    <reaction evidence="1">
        <text>ATP + H2O = ADP + phosphate + H(+)</text>
        <dbReference type="Rhea" id="RHEA:13065"/>
        <dbReference type="ChEBI" id="CHEBI:15377"/>
        <dbReference type="ChEBI" id="CHEBI:15378"/>
        <dbReference type="ChEBI" id="CHEBI:30616"/>
        <dbReference type="ChEBI" id="CHEBI:43474"/>
        <dbReference type="ChEBI" id="CHEBI:456216"/>
        <dbReference type="EC" id="5.6.2.3"/>
    </reaction>
</comment>
<dbReference type="GO" id="GO:0005524">
    <property type="term" value="F:ATP binding"/>
    <property type="evidence" value="ECO:0007669"/>
    <property type="project" value="UniProtKB-KW"/>
</dbReference>
<name>A0A8H3M3N1_9GLOM</name>
<dbReference type="Proteomes" id="UP000615446">
    <property type="component" value="Unassembled WGS sequence"/>
</dbReference>
<keyword evidence="1 3" id="KW-0347">Helicase</keyword>
<sequence length="469" mass="53714">MQQNIKDIIGKQLCNLIPKPIIISNNEVLNTLQDQYEIYNIINLSWGSLKEKKHPFFFITGSASTGKTYLTKQIINYLKSINKKFLLMAPTGVAAENVGGETIHSKLKITGNIYNLQTLLLYNEHSKYELKKIEYIIIEEISMVSSQLFTFISKIFCKLHSNSLEFGGIPVLVIGDLAQLPPVKRDPVFYSPLWKTFFPLFLRKSCRQQDDDEFFQILQEVRIGILSEQTIQAIKLKVEMYQEQNNTTLDTTYIVSHRKMAQTINSIISTKLPSFNSNEESFTSISVDSVNNEQWNRSQSEKAFMHYTNYPVELVLSVGTRVMFLNNTQFKHGLYNGSIGIVMKICSQESVEVAFPLTDGIKTFTIQKDTVFFTFNGMPAKRTQFPLQNAFALTVHKTQSITLPHSTLSLDESIFACGQAYIAMSRSPSWDKLDITSFNINSIKTDKRVLEEYNRLQEIYNNNISKFFT</sequence>
<keyword evidence="1" id="KW-0227">DNA damage</keyword>
<dbReference type="GO" id="GO:0016787">
    <property type="term" value="F:hydrolase activity"/>
    <property type="evidence" value="ECO:0007669"/>
    <property type="project" value="UniProtKB-KW"/>
</dbReference>
<dbReference type="Gene3D" id="3.40.50.300">
    <property type="entry name" value="P-loop containing nucleotide triphosphate hydrolases"/>
    <property type="match status" value="1"/>
</dbReference>
<dbReference type="GO" id="GO:0006281">
    <property type="term" value="P:DNA repair"/>
    <property type="evidence" value="ECO:0007669"/>
    <property type="project" value="UniProtKB-KW"/>
</dbReference>
<keyword evidence="1" id="KW-0067">ATP-binding</keyword>
<evidence type="ECO:0000313" key="3">
    <source>
        <dbReference type="EMBL" id="GES98087.1"/>
    </source>
</evidence>
<comment type="cofactor">
    <cofactor evidence="1">
        <name>Mg(2+)</name>
        <dbReference type="ChEBI" id="CHEBI:18420"/>
    </cofactor>
</comment>
<comment type="similarity">
    <text evidence="1">Belongs to the helicase family.</text>
</comment>
<reference evidence="3" key="1">
    <citation type="submission" date="2019-10" db="EMBL/GenBank/DDBJ databases">
        <title>Conservation and host-specific expression of non-tandemly repeated heterogenous ribosome RNA gene in arbuscular mycorrhizal fungi.</title>
        <authorList>
            <person name="Maeda T."/>
            <person name="Kobayashi Y."/>
            <person name="Nakagawa T."/>
            <person name="Ezawa T."/>
            <person name="Yamaguchi K."/>
            <person name="Bino T."/>
            <person name="Nishimoto Y."/>
            <person name="Shigenobu S."/>
            <person name="Kawaguchi M."/>
        </authorList>
    </citation>
    <scope>NUCLEOTIDE SEQUENCE</scope>
    <source>
        <strain evidence="3">HR1</strain>
    </source>
</reference>
<evidence type="ECO:0000313" key="4">
    <source>
        <dbReference type="Proteomes" id="UP000615446"/>
    </source>
</evidence>
<dbReference type="Pfam" id="PF05970">
    <property type="entry name" value="PIF1"/>
    <property type="match status" value="1"/>
</dbReference>
<dbReference type="GO" id="GO:0000723">
    <property type="term" value="P:telomere maintenance"/>
    <property type="evidence" value="ECO:0007669"/>
    <property type="project" value="InterPro"/>
</dbReference>
<gene>
    <name evidence="3" type="ORF">RCL2_002464700</name>
</gene>
<accession>A0A8H3M3N1</accession>
<dbReference type="InterPro" id="IPR051055">
    <property type="entry name" value="PIF1_helicase"/>
</dbReference>
<comment type="caution">
    <text evidence="3">The sequence shown here is derived from an EMBL/GenBank/DDBJ whole genome shotgun (WGS) entry which is preliminary data.</text>
</comment>
<dbReference type="PANTHER" id="PTHR47642">
    <property type="entry name" value="ATP-DEPENDENT DNA HELICASE"/>
    <property type="match status" value="1"/>
</dbReference>
<dbReference type="Gene3D" id="2.30.30.940">
    <property type="match status" value="1"/>
</dbReference>
<keyword evidence="1" id="KW-0378">Hydrolase</keyword>
<keyword evidence="1" id="KW-0233">DNA recombination</keyword>
<dbReference type="GO" id="GO:0006310">
    <property type="term" value="P:DNA recombination"/>
    <property type="evidence" value="ECO:0007669"/>
    <property type="project" value="UniProtKB-KW"/>
</dbReference>
<feature type="domain" description="DNA helicase Pif1-like DEAD-box helicase" evidence="2">
    <location>
        <begin position="34"/>
        <end position="228"/>
    </location>
</feature>
<dbReference type="InterPro" id="IPR027417">
    <property type="entry name" value="P-loop_NTPase"/>
</dbReference>
<dbReference type="EC" id="5.6.2.3" evidence="1"/>
<keyword evidence="1" id="KW-0547">Nucleotide-binding</keyword>
<evidence type="ECO:0000256" key="1">
    <source>
        <dbReference type="RuleBase" id="RU363044"/>
    </source>
</evidence>
<dbReference type="AlphaFoldDB" id="A0A8H3M3N1"/>
<protein>
    <recommendedName>
        <fullName evidence="1">ATP-dependent DNA helicase</fullName>
        <ecNumber evidence="1">5.6.2.3</ecNumber>
    </recommendedName>
</protein>
<dbReference type="OrthoDB" id="2325450at2759"/>
<organism evidence="3 4">
    <name type="scientific">Rhizophagus clarus</name>
    <dbReference type="NCBI Taxonomy" id="94130"/>
    <lineage>
        <taxon>Eukaryota</taxon>
        <taxon>Fungi</taxon>
        <taxon>Fungi incertae sedis</taxon>
        <taxon>Mucoromycota</taxon>
        <taxon>Glomeromycotina</taxon>
        <taxon>Glomeromycetes</taxon>
        <taxon>Glomerales</taxon>
        <taxon>Glomeraceae</taxon>
        <taxon>Rhizophagus</taxon>
    </lineage>
</organism>